<dbReference type="OrthoDB" id="9811314at2"/>
<feature type="domain" description="Peptidase M16 C-terminal" evidence="2">
    <location>
        <begin position="190"/>
        <end position="366"/>
    </location>
</feature>
<dbReference type="InterPro" id="IPR007863">
    <property type="entry name" value="Peptidase_M16_C"/>
</dbReference>
<dbReference type="InterPro" id="IPR011765">
    <property type="entry name" value="Pept_M16_N"/>
</dbReference>
<name>A0A380KXN1_9STRE</name>
<keyword evidence="4" id="KW-1185">Reference proteome</keyword>
<dbReference type="AlphaFoldDB" id="A0A380KXN1"/>
<dbReference type="STRING" id="1123307.GCA_000380065_00374"/>
<dbReference type="SUPFAM" id="SSF63411">
    <property type="entry name" value="LuxS/MPP-like metallohydrolase"/>
    <property type="match status" value="2"/>
</dbReference>
<evidence type="ECO:0000259" key="1">
    <source>
        <dbReference type="Pfam" id="PF00675"/>
    </source>
</evidence>
<gene>
    <name evidence="3" type="ORF">NCTC13765_00799</name>
</gene>
<evidence type="ECO:0000259" key="2">
    <source>
        <dbReference type="Pfam" id="PF05193"/>
    </source>
</evidence>
<proteinExistence type="predicted"/>
<organism evidence="3 4">
    <name type="scientific">Streptococcus massiliensis</name>
    <dbReference type="NCBI Taxonomy" id="313439"/>
    <lineage>
        <taxon>Bacteria</taxon>
        <taxon>Bacillati</taxon>
        <taxon>Bacillota</taxon>
        <taxon>Bacilli</taxon>
        <taxon>Lactobacillales</taxon>
        <taxon>Streptococcaceae</taxon>
        <taxon>Streptococcus</taxon>
    </lineage>
</organism>
<reference evidence="3" key="1">
    <citation type="submission" date="2018-06" db="EMBL/GenBank/DDBJ databases">
        <authorList>
            <consortium name="Pathogen Informatics"/>
            <person name="Doyle S."/>
        </authorList>
    </citation>
    <scope>NUCLEOTIDE SEQUENCE [LARGE SCALE GENOMIC DNA]</scope>
    <source>
        <strain evidence="3">NCTC13765</strain>
    </source>
</reference>
<feature type="domain" description="Peptidase M16 N-terminal" evidence="1">
    <location>
        <begin position="65"/>
        <end position="180"/>
    </location>
</feature>
<evidence type="ECO:0000313" key="3">
    <source>
        <dbReference type="EMBL" id="SUN76311.1"/>
    </source>
</evidence>
<dbReference type="PANTHER" id="PTHR11851">
    <property type="entry name" value="METALLOPROTEASE"/>
    <property type="match status" value="1"/>
</dbReference>
<dbReference type="NCBIfam" id="NF047421">
    <property type="entry name" value="YfmH_fam"/>
    <property type="match status" value="1"/>
</dbReference>
<dbReference type="Pfam" id="PF05193">
    <property type="entry name" value="Peptidase_M16_C"/>
    <property type="match status" value="1"/>
</dbReference>
<dbReference type="EMBL" id="UHFR01000005">
    <property type="protein sequence ID" value="SUN76311.1"/>
    <property type="molecule type" value="Genomic_DNA"/>
</dbReference>
<accession>A0A380KXN1</accession>
<dbReference type="InterPro" id="IPR011249">
    <property type="entry name" value="Metalloenz_LuxS/M16"/>
</dbReference>
<dbReference type="Pfam" id="PF00675">
    <property type="entry name" value="Peptidase_M16"/>
    <property type="match status" value="1"/>
</dbReference>
<dbReference type="PANTHER" id="PTHR11851:SF134">
    <property type="entry name" value="ZINC-DEPENDENT PROTEASE"/>
    <property type="match status" value="1"/>
</dbReference>
<evidence type="ECO:0000313" key="4">
    <source>
        <dbReference type="Proteomes" id="UP000254634"/>
    </source>
</evidence>
<dbReference type="Gene3D" id="3.30.830.10">
    <property type="entry name" value="Metalloenzyme, LuxS/M16 peptidase-like"/>
    <property type="match status" value="2"/>
</dbReference>
<dbReference type="RefSeq" id="WP_018371061.1">
    <property type="nucleotide sequence ID" value="NZ_UHFR01000005.1"/>
</dbReference>
<dbReference type="Proteomes" id="UP000254634">
    <property type="component" value="Unassembled WGS sequence"/>
</dbReference>
<protein>
    <submittedName>
        <fullName evidence="3">Zinc-dependent peptidase</fullName>
    </submittedName>
</protein>
<dbReference type="InterPro" id="IPR050361">
    <property type="entry name" value="MPP/UQCRC_Complex"/>
</dbReference>
<sequence length="430" mass="49579">MNVKLRKQEFPSVGEVVYQAVLTNGMKLVVIPKHEYQEVYGIITTRFGSVDTMFTDYQGEVYNYPAGIAHFLEHKLFEDSQGKDILQKFSIMGAESNAFTGYTRTSYLFSTTNQNQVKSCLDLLLEIVENLSVTEESIARESEITGQEIDMYKDQPDDRLFYQTLANLYPHTPLAQDIAGSRDSIKLIGIEELKENFNHFYQPANMVLVLVGKIDPEEIFKYLNKKEHFKVDKGVNLVHHKKIALYPVVRTDSMRMEIANPKLAIGLRGKDLVEANEMLRYKTILKILFTMMFGWTSQRFQRLYESGKIDHSLTLEVEVEEAFHFVILTMDVEEPVSLSHALRSAIRNFASDPDVTEEHLDIVKSEMFGDFLHSLNSLDFIATEYNPYLERENLFDIPLILQNIRLKDVLEVGQSFIDNCDMIDFTIFPK</sequence>
<dbReference type="GO" id="GO:0046872">
    <property type="term" value="F:metal ion binding"/>
    <property type="evidence" value="ECO:0007669"/>
    <property type="project" value="InterPro"/>
</dbReference>